<evidence type="ECO:0000313" key="3">
    <source>
        <dbReference type="Proteomes" id="UP000324222"/>
    </source>
</evidence>
<comment type="caution">
    <text evidence="2">The sequence shown here is derived from an EMBL/GenBank/DDBJ whole genome shotgun (WGS) entry which is preliminary data.</text>
</comment>
<dbReference type="AlphaFoldDB" id="A0A5B7JMN1"/>
<accession>A0A5B7JMN1</accession>
<gene>
    <name evidence="2" type="ORF">E2C01_089523</name>
</gene>
<evidence type="ECO:0000313" key="2">
    <source>
        <dbReference type="EMBL" id="MPC94357.1"/>
    </source>
</evidence>
<keyword evidence="3" id="KW-1185">Reference proteome</keyword>
<name>A0A5B7JMN1_PORTR</name>
<reference evidence="2 3" key="1">
    <citation type="submission" date="2019-05" db="EMBL/GenBank/DDBJ databases">
        <title>Another draft genome of Portunus trituberculatus and its Hox gene families provides insights of decapod evolution.</title>
        <authorList>
            <person name="Jeong J.-H."/>
            <person name="Song I."/>
            <person name="Kim S."/>
            <person name="Choi T."/>
            <person name="Kim D."/>
            <person name="Ryu S."/>
            <person name="Kim W."/>
        </authorList>
    </citation>
    <scope>NUCLEOTIDE SEQUENCE [LARGE SCALE GENOMIC DNA]</scope>
    <source>
        <tissue evidence="2">Muscle</tissue>
    </source>
</reference>
<feature type="signal peptide" evidence="1">
    <location>
        <begin position="1"/>
        <end position="21"/>
    </location>
</feature>
<dbReference type="PROSITE" id="PS51257">
    <property type="entry name" value="PROKAR_LIPOPROTEIN"/>
    <property type="match status" value="1"/>
</dbReference>
<sequence>MWRQILNHVMSLLGCLMVNHSGWLYYRENRPQCESGERQSGRSRKAYPGNHSTSVITKERNVEKVEPSSFCESGFRCLKDT</sequence>
<feature type="chain" id="PRO_5023056822" description="Secreted protein" evidence="1">
    <location>
        <begin position="22"/>
        <end position="81"/>
    </location>
</feature>
<organism evidence="2 3">
    <name type="scientific">Portunus trituberculatus</name>
    <name type="common">Swimming crab</name>
    <name type="synonym">Neptunus trituberculatus</name>
    <dbReference type="NCBI Taxonomy" id="210409"/>
    <lineage>
        <taxon>Eukaryota</taxon>
        <taxon>Metazoa</taxon>
        <taxon>Ecdysozoa</taxon>
        <taxon>Arthropoda</taxon>
        <taxon>Crustacea</taxon>
        <taxon>Multicrustacea</taxon>
        <taxon>Malacostraca</taxon>
        <taxon>Eumalacostraca</taxon>
        <taxon>Eucarida</taxon>
        <taxon>Decapoda</taxon>
        <taxon>Pleocyemata</taxon>
        <taxon>Brachyura</taxon>
        <taxon>Eubrachyura</taxon>
        <taxon>Portunoidea</taxon>
        <taxon>Portunidae</taxon>
        <taxon>Portuninae</taxon>
        <taxon>Portunus</taxon>
    </lineage>
</organism>
<evidence type="ECO:0008006" key="4">
    <source>
        <dbReference type="Google" id="ProtNLM"/>
    </source>
</evidence>
<proteinExistence type="predicted"/>
<protein>
    <recommendedName>
        <fullName evidence="4">Secreted protein</fullName>
    </recommendedName>
</protein>
<dbReference type="EMBL" id="VSRR010098180">
    <property type="protein sequence ID" value="MPC94357.1"/>
    <property type="molecule type" value="Genomic_DNA"/>
</dbReference>
<evidence type="ECO:0000256" key="1">
    <source>
        <dbReference type="SAM" id="SignalP"/>
    </source>
</evidence>
<dbReference type="Proteomes" id="UP000324222">
    <property type="component" value="Unassembled WGS sequence"/>
</dbReference>
<keyword evidence="1" id="KW-0732">Signal</keyword>